<keyword evidence="2" id="KW-1185">Reference proteome</keyword>
<dbReference type="EMBL" id="CAVLGL010000082">
    <property type="protein sequence ID" value="CAK1588524.1"/>
    <property type="molecule type" value="Genomic_DNA"/>
</dbReference>
<sequence length="109" mass="13099">MSKKMCKVQSGRFCYVCVELIISKKGYPITELLKEAYLVNMSPKIHFLYPHLDFFSENHRHVSGEHGERFHQDLKFFEQNYQGYWDEAMLGDYCWSIMRDIDTNKYKKS</sequence>
<reference evidence="1 2" key="1">
    <citation type="submission" date="2023-11" db="EMBL/GenBank/DDBJ databases">
        <authorList>
            <person name="Hedman E."/>
            <person name="Englund M."/>
            <person name="Stromberg M."/>
            <person name="Nyberg Akerstrom W."/>
            <person name="Nylinder S."/>
            <person name="Jareborg N."/>
            <person name="Kallberg Y."/>
            <person name="Kronander E."/>
        </authorList>
    </citation>
    <scope>NUCLEOTIDE SEQUENCE [LARGE SCALE GENOMIC DNA]</scope>
</reference>
<proteinExistence type="predicted"/>
<protein>
    <submittedName>
        <fullName evidence="1">Uncharacterized protein</fullName>
    </submittedName>
</protein>
<dbReference type="PANTHER" id="PTHR46114">
    <property type="entry name" value="APPLE DOMAIN-CONTAINING PROTEIN"/>
    <property type="match status" value="1"/>
</dbReference>
<comment type="caution">
    <text evidence="1">The sequence shown here is derived from an EMBL/GenBank/DDBJ whole genome shotgun (WGS) entry which is preliminary data.</text>
</comment>
<dbReference type="Proteomes" id="UP001314205">
    <property type="component" value="Unassembled WGS sequence"/>
</dbReference>
<dbReference type="AlphaFoldDB" id="A0AAV1L0M2"/>
<evidence type="ECO:0000313" key="2">
    <source>
        <dbReference type="Proteomes" id="UP001314205"/>
    </source>
</evidence>
<gene>
    <name evidence="1" type="ORF">PARMNEM_LOCUS9156</name>
</gene>
<name>A0AAV1L0M2_9NEOP</name>
<dbReference type="PANTHER" id="PTHR46114:SF1">
    <property type="entry name" value="ZAD DOMAIN-CONTAINING PROTEIN"/>
    <property type="match status" value="1"/>
</dbReference>
<evidence type="ECO:0000313" key="1">
    <source>
        <dbReference type="EMBL" id="CAK1588524.1"/>
    </source>
</evidence>
<accession>A0AAV1L0M2</accession>
<organism evidence="1 2">
    <name type="scientific">Parnassius mnemosyne</name>
    <name type="common">clouded apollo</name>
    <dbReference type="NCBI Taxonomy" id="213953"/>
    <lineage>
        <taxon>Eukaryota</taxon>
        <taxon>Metazoa</taxon>
        <taxon>Ecdysozoa</taxon>
        <taxon>Arthropoda</taxon>
        <taxon>Hexapoda</taxon>
        <taxon>Insecta</taxon>
        <taxon>Pterygota</taxon>
        <taxon>Neoptera</taxon>
        <taxon>Endopterygota</taxon>
        <taxon>Lepidoptera</taxon>
        <taxon>Glossata</taxon>
        <taxon>Ditrysia</taxon>
        <taxon>Papilionoidea</taxon>
        <taxon>Papilionidae</taxon>
        <taxon>Parnassiinae</taxon>
        <taxon>Parnassini</taxon>
        <taxon>Parnassius</taxon>
        <taxon>Driopa</taxon>
    </lineage>
</organism>